<name>A0AA87RID0_9MICO</name>
<gene>
    <name evidence="2" type="ORF">ABA31_23450</name>
</gene>
<evidence type="ECO:0000313" key="3">
    <source>
        <dbReference type="Proteomes" id="UP000321749"/>
    </source>
</evidence>
<dbReference type="RefSeq" id="WP_146795744.1">
    <property type="nucleotide sequence ID" value="NZ_BJUU01000017.1"/>
</dbReference>
<organism evidence="2 3">
    <name type="scientific">Agrococcus baldri</name>
    <dbReference type="NCBI Taxonomy" id="153730"/>
    <lineage>
        <taxon>Bacteria</taxon>
        <taxon>Bacillati</taxon>
        <taxon>Actinomycetota</taxon>
        <taxon>Actinomycetes</taxon>
        <taxon>Micrococcales</taxon>
        <taxon>Microbacteriaceae</taxon>
        <taxon>Agrococcus</taxon>
    </lineage>
</organism>
<sequence>MNAIDRLWALGAAIVAIAVLAGAWFGTVSPDLDAAASADSERSNVEMQNSIHETRLAGLEEAASRMGEFAAVRDELAQGIPAEAEYSAFLRELQRLASQTGVQLQGLTTGEAMLYASPVEAAPEAPAAEDPAAEGAAEDGGTDETAQADAASTSETPADTAGAPGEIPAPVPYVDPQINADNLAAIPVTITAEGEESSLLDFLRRVQTGARLISLGTVSVVEATETEPARLDTSGYLYTMHGQEVSPQP</sequence>
<feature type="compositionally biased region" description="Low complexity" evidence="1">
    <location>
        <begin position="121"/>
        <end position="135"/>
    </location>
</feature>
<reference evidence="2 3" key="1">
    <citation type="submission" date="2019-07" db="EMBL/GenBank/DDBJ databases">
        <title>Whole genome shotgun sequence of Agrococcus baldri NBRC 103055.</title>
        <authorList>
            <person name="Hosoyama A."/>
            <person name="Uohara A."/>
            <person name="Ohji S."/>
            <person name="Ichikawa N."/>
        </authorList>
    </citation>
    <scope>NUCLEOTIDE SEQUENCE [LARGE SCALE GENOMIC DNA]</scope>
    <source>
        <strain evidence="2 3">NBRC 103055</strain>
    </source>
</reference>
<proteinExistence type="predicted"/>
<feature type="region of interest" description="Disordered" evidence="1">
    <location>
        <begin position="121"/>
        <end position="170"/>
    </location>
</feature>
<keyword evidence="3" id="KW-1185">Reference proteome</keyword>
<accession>A0AA87RID0</accession>
<evidence type="ECO:0008006" key="4">
    <source>
        <dbReference type="Google" id="ProtNLM"/>
    </source>
</evidence>
<protein>
    <recommendedName>
        <fullName evidence="4">Tfp pilus assembly protein PilO</fullName>
    </recommendedName>
</protein>
<dbReference type="EMBL" id="BJUU01000017">
    <property type="protein sequence ID" value="GEK80994.1"/>
    <property type="molecule type" value="Genomic_DNA"/>
</dbReference>
<evidence type="ECO:0000256" key="1">
    <source>
        <dbReference type="SAM" id="MobiDB-lite"/>
    </source>
</evidence>
<dbReference type="Proteomes" id="UP000321749">
    <property type="component" value="Unassembled WGS sequence"/>
</dbReference>
<comment type="caution">
    <text evidence="2">The sequence shown here is derived from an EMBL/GenBank/DDBJ whole genome shotgun (WGS) entry which is preliminary data.</text>
</comment>
<evidence type="ECO:0000313" key="2">
    <source>
        <dbReference type="EMBL" id="GEK80994.1"/>
    </source>
</evidence>
<dbReference type="AlphaFoldDB" id="A0AA87RID0"/>